<dbReference type="RefSeq" id="WP_143216926.1">
    <property type="nucleotide sequence ID" value="NZ_JOMO01000075.1"/>
</dbReference>
<dbReference type="PANTHER" id="PTHR44757:SF2">
    <property type="entry name" value="BIOFILM ARCHITECTURE MAINTENANCE PROTEIN MBAA"/>
    <property type="match status" value="1"/>
</dbReference>
<protein>
    <recommendedName>
        <fullName evidence="1">EAL domain-containing protein</fullName>
    </recommendedName>
</protein>
<dbReference type="Proteomes" id="UP000194639">
    <property type="component" value="Unassembled WGS sequence"/>
</dbReference>
<dbReference type="PANTHER" id="PTHR44757">
    <property type="entry name" value="DIGUANYLATE CYCLASE DGCP"/>
    <property type="match status" value="1"/>
</dbReference>
<accession>A0A251ZY12</accession>
<comment type="caution">
    <text evidence="2">The sequence shown here is derived from an EMBL/GenBank/DDBJ whole genome shotgun (WGS) entry which is preliminary data.</text>
</comment>
<dbReference type="SUPFAM" id="SSF141868">
    <property type="entry name" value="EAL domain-like"/>
    <property type="match status" value="1"/>
</dbReference>
<dbReference type="SMART" id="SM00052">
    <property type="entry name" value="EAL"/>
    <property type="match status" value="1"/>
</dbReference>
<dbReference type="PROSITE" id="PS50883">
    <property type="entry name" value="EAL"/>
    <property type="match status" value="1"/>
</dbReference>
<dbReference type="Gene3D" id="3.20.20.450">
    <property type="entry name" value="EAL domain"/>
    <property type="match status" value="1"/>
</dbReference>
<evidence type="ECO:0000313" key="2">
    <source>
        <dbReference type="EMBL" id="OUI79559.1"/>
    </source>
</evidence>
<proteinExistence type="predicted"/>
<organism evidence="2 3">
    <name type="scientific">Acetobacter orientalis</name>
    <dbReference type="NCBI Taxonomy" id="146474"/>
    <lineage>
        <taxon>Bacteria</taxon>
        <taxon>Pseudomonadati</taxon>
        <taxon>Pseudomonadota</taxon>
        <taxon>Alphaproteobacteria</taxon>
        <taxon>Acetobacterales</taxon>
        <taxon>Acetobacteraceae</taxon>
        <taxon>Acetobacter</taxon>
    </lineage>
</organism>
<feature type="non-terminal residue" evidence="2">
    <location>
        <position position="1"/>
    </location>
</feature>
<gene>
    <name evidence="2" type="ORF">HK12_13785</name>
</gene>
<dbReference type="Pfam" id="PF00563">
    <property type="entry name" value="EAL"/>
    <property type="match status" value="1"/>
</dbReference>
<dbReference type="InterPro" id="IPR001633">
    <property type="entry name" value="EAL_dom"/>
</dbReference>
<evidence type="ECO:0000313" key="3">
    <source>
        <dbReference type="Proteomes" id="UP000194639"/>
    </source>
</evidence>
<evidence type="ECO:0000259" key="1">
    <source>
        <dbReference type="PROSITE" id="PS50883"/>
    </source>
</evidence>
<dbReference type="AlphaFoldDB" id="A0A251ZY12"/>
<reference evidence="2 3" key="1">
    <citation type="submission" date="2014-06" db="EMBL/GenBank/DDBJ databases">
        <authorList>
            <person name="Ju J."/>
            <person name="Zhang J."/>
        </authorList>
    </citation>
    <scope>NUCLEOTIDE SEQUENCE [LARGE SCALE GENOMIC DNA]</scope>
    <source>
        <strain evidence="2">DmW_045</strain>
    </source>
</reference>
<name>A0A251ZY12_9PROT</name>
<dbReference type="InterPro" id="IPR052155">
    <property type="entry name" value="Biofilm_reg_signaling"/>
</dbReference>
<feature type="domain" description="EAL" evidence="1">
    <location>
        <begin position="1"/>
        <end position="121"/>
    </location>
</feature>
<dbReference type="InterPro" id="IPR035919">
    <property type="entry name" value="EAL_sf"/>
</dbReference>
<dbReference type="CDD" id="cd01948">
    <property type="entry name" value="EAL"/>
    <property type="match status" value="1"/>
</dbReference>
<dbReference type="EMBL" id="JOMO01000075">
    <property type="protein sequence ID" value="OUI79559.1"/>
    <property type="molecule type" value="Genomic_DNA"/>
</dbReference>
<sequence>LNAEETINKIKKLTENNIKIALDDFGTGYSSLSFLRDIPFNRIKIDRSFIKDIESNIQSIAIIKAIAGIGDALGVSITAEGVETASQISLLMRDKCYEHQGYYISKPFEQTHILPWILSYESERISGALTEKEEICLV</sequence>